<keyword evidence="3" id="KW-1185">Reference proteome</keyword>
<evidence type="ECO:0000313" key="2">
    <source>
        <dbReference type="EMBL" id="OWP05220.1"/>
    </source>
</evidence>
<feature type="compositionally biased region" description="Basic and acidic residues" evidence="1">
    <location>
        <begin position="1"/>
        <end position="14"/>
    </location>
</feature>
<dbReference type="InParanoid" id="A0A218ZC89"/>
<organism evidence="2 3">
    <name type="scientific">Diplocarpon coronariae</name>
    <dbReference type="NCBI Taxonomy" id="2795749"/>
    <lineage>
        <taxon>Eukaryota</taxon>
        <taxon>Fungi</taxon>
        <taxon>Dikarya</taxon>
        <taxon>Ascomycota</taxon>
        <taxon>Pezizomycotina</taxon>
        <taxon>Leotiomycetes</taxon>
        <taxon>Helotiales</taxon>
        <taxon>Drepanopezizaceae</taxon>
        <taxon>Diplocarpon</taxon>
    </lineage>
</organism>
<dbReference type="EMBL" id="MZNU01000076">
    <property type="protein sequence ID" value="OWP05220.1"/>
    <property type="molecule type" value="Genomic_DNA"/>
</dbReference>
<reference evidence="2 3" key="1">
    <citation type="submission" date="2017-04" db="EMBL/GenBank/DDBJ databases">
        <title>Draft genome sequence of Marssonina coronaria NL1: causal agent of apple blotch.</title>
        <authorList>
            <person name="Cheng Q."/>
        </authorList>
    </citation>
    <scope>NUCLEOTIDE SEQUENCE [LARGE SCALE GENOMIC DNA]</scope>
    <source>
        <strain evidence="2 3">NL1</strain>
    </source>
</reference>
<proteinExistence type="predicted"/>
<evidence type="ECO:0000256" key="1">
    <source>
        <dbReference type="SAM" id="MobiDB-lite"/>
    </source>
</evidence>
<dbReference type="Proteomes" id="UP000242519">
    <property type="component" value="Unassembled WGS sequence"/>
</dbReference>
<protein>
    <submittedName>
        <fullName evidence="2">Uncharacterized protein</fullName>
    </submittedName>
</protein>
<feature type="compositionally biased region" description="Acidic residues" evidence="1">
    <location>
        <begin position="15"/>
        <end position="27"/>
    </location>
</feature>
<sequence>MRKRGEEIEGREAEDHDGEEEEDDDDEKVQQVEIRAENGDRMKMKRRSMRMRVMNGPALAGGQNFRPRYSTPKWNTTGNMTTCHITQTVFEASDDDS</sequence>
<evidence type="ECO:0000313" key="3">
    <source>
        <dbReference type="Proteomes" id="UP000242519"/>
    </source>
</evidence>
<gene>
    <name evidence="2" type="ORF">B2J93_7962</name>
</gene>
<dbReference type="OrthoDB" id="3360643at2759"/>
<name>A0A218ZC89_9HELO</name>
<comment type="caution">
    <text evidence="2">The sequence shown here is derived from an EMBL/GenBank/DDBJ whole genome shotgun (WGS) entry which is preliminary data.</text>
</comment>
<dbReference type="AlphaFoldDB" id="A0A218ZC89"/>
<feature type="region of interest" description="Disordered" evidence="1">
    <location>
        <begin position="1"/>
        <end position="30"/>
    </location>
</feature>
<accession>A0A218ZC89</accession>